<evidence type="ECO:0000259" key="9">
    <source>
        <dbReference type="PROSITE" id="PS50835"/>
    </source>
</evidence>
<feature type="chain" id="PRO_5036401746" description="Ig-like domain-containing protein" evidence="8">
    <location>
        <begin position="27"/>
        <end position="571"/>
    </location>
</feature>
<evidence type="ECO:0000256" key="4">
    <source>
        <dbReference type="ARBA" id="ARBA00023180"/>
    </source>
</evidence>
<feature type="compositionally biased region" description="Polar residues" evidence="6">
    <location>
        <begin position="505"/>
        <end position="528"/>
    </location>
</feature>
<evidence type="ECO:0000256" key="7">
    <source>
        <dbReference type="SAM" id="Phobius"/>
    </source>
</evidence>
<reference evidence="11" key="1">
    <citation type="submission" date="2015-02" db="EMBL/GenBank/DDBJ databases">
        <title>Genome sequencing for Strongylocentrotus purpuratus.</title>
        <authorList>
            <person name="Murali S."/>
            <person name="Liu Y."/>
            <person name="Vee V."/>
            <person name="English A."/>
            <person name="Wang M."/>
            <person name="Skinner E."/>
            <person name="Han Y."/>
            <person name="Muzny D.M."/>
            <person name="Worley K.C."/>
            <person name="Gibbs R.A."/>
        </authorList>
    </citation>
    <scope>NUCLEOTIDE SEQUENCE</scope>
</reference>
<dbReference type="SUPFAM" id="SSF48726">
    <property type="entry name" value="Immunoglobulin"/>
    <property type="match status" value="3"/>
</dbReference>
<name>A0A7M7PEV1_STRPU</name>
<feature type="compositionally biased region" description="Low complexity" evidence="6">
    <location>
        <begin position="551"/>
        <end position="560"/>
    </location>
</feature>
<dbReference type="GeneID" id="100892373"/>
<reference evidence="10" key="2">
    <citation type="submission" date="2021-01" db="UniProtKB">
        <authorList>
            <consortium name="EnsemblMetazoa"/>
        </authorList>
    </citation>
    <scope>IDENTIFICATION</scope>
</reference>
<dbReference type="OMA" id="ELTCAYL"/>
<dbReference type="RefSeq" id="XP_030850400.1">
    <property type="nucleotide sequence ID" value="XM_030994540.1"/>
</dbReference>
<evidence type="ECO:0000256" key="5">
    <source>
        <dbReference type="ARBA" id="ARBA00023319"/>
    </source>
</evidence>
<keyword evidence="5" id="KW-0393">Immunoglobulin domain</keyword>
<evidence type="ECO:0000256" key="8">
    <source>
        <dbReference type="SAM" id="SignalP"/>
    </source>
</evidence>
<evidence type="ECO:0000256" key="3">
    <source>
        <dbReference type="ARBA" id="ARBA00023157"/>
    </source>
</evidence>
<keyword evidence="3" id="KW-1015">Disulfide bond</keyword>
<protein>
    <recommendedName>
        <fullName evidence="9">Ig-like domain-containing protein</fullName>
    </recommendedName>
</protein>
<dbReference type="EnsemblMetazoa" id="XM_030994540">
    <property type="protein sequence ID" value="XP_030850400"/>
    <property type="gene ID" value="LOC100892373"/>
</dbReference>
<evidence type="ECO:0000256" key="6">
    <source>
        <dbReference type="SAM" id="MobiDB-lite"/>
    </source>
</evidence>
<evidence type="ECO:0000256" key="2">
    <source>
        <dbReference type="ARBA" id="ARBA00023136"/>
    </source>
</evidence>
<feature type="transmembrane region" description="Helical" evidence="7">
    <location>
        <begin position="346"/>
        <end position="371"/>
    </location>
</feature>
<feature type="domain" description="Ig-like" evidence="9">
    <location>
        <begin position="248"/>
        <end position="336"/>
    </location>
</feature>
<dbReference type="InterPro" id="IPR051275">
    <property type="entry name" value="Cell_adhesion_signaling"/>
</dbReference>
<sequence>MADNNIIYLMSAVLLCFFALYHDAAAQSVENQQEITVAPKDTNAIRGELATLYCTIANQIGVPSWSKDGEIIAVKPIDTSGDAGEHRWAIFGDESAGEFNLQIVNVDDSDAGVYTCMVSLPSTGSLYDGYLTSQPAALHVLPPPDGDFPECLISIEGTLDVGEAVEFTCAYRSNNTHQVQLYWTKQDDASFVPTSPETHIRDGFIVTQFYHSITRDDHLSTFQCIAESSGLPSARSCTTGFIVVRHVPDVMITPASPSVRRGDGVNFVCLIRSSYPADFTYSWTYKGLSLEDFGDKITAEGTQISINDIGDDDSDAVVACEAENEVGSSRATAVIEIASASSPKNIYTWVIPLAIVVAVILIILIIISVVFECKCCCRRYVRTKKLTASGWSAENFVMETRLQVPERRSSDATTDFVMTRNITTPARGAPRASQQQRNQRADMRYIQETAIDNVNQIRPDSQLQRHYGSFGVEQRKQRPRNGTSSPHQNVGSKMMGYTEVDAPSPYTNVSPGFSDSGVDYQSSLDGSPSPTPTPRVDSTPPYAQVRRGGRTSRVGGSRLSVQERQSIMDEL</sequence>
<dbReference type="RefSeq" id="XP_030850399.1">
    <property type="nucleotide sequence ID" value="XM_030994539.1"/>
</dbReference>
<dbReference type="AlphaFoldDB" id="A0A7M7PEV1"/>
<proteinExistence type="predicted"/>
<dbReference type="InterPro" id="IPR003599">
    <property type="entry name" value="Ig_sub"/>
</dbReference>
<dbReference type="InterPro" id="IPR013783">
    <property type="entry name" value="Ig-like_fold"/>
</dbReference>
<evidence type="ECO:0000256" key="1">
    <source>
        <dbReference type="ARBA" id="ARBA00004479"/>
    </source>
</evidence>
<dbReference type="PROSITE" id="PS50835">
    <property type="entry name" value="IG_LIKE"/>
    <property type="match status" value="3"/>
</dbReference>
<dbReference type="PANTHER" id="PTHR11640">
    <property type="entry name" value="NEPHRIN"/>
    <property type="match status" value="1"/>
</dbReference>
<feature type="domain" description="Ig-like" evidence="9">
    <location>
        <begin position="33"/>
        <end position="132"/>
    </location>
</feature>
<dbReference type="EnsemblMetazoa" id="XM_030994539">
    <property type="protein sequence ID" value="XP_030850399"/>
    <property type="gene ID" value="LOC100892373"/>
</dbReference>
<feature type="domain" description="Ig-like" evidence="9">
    <location>
        <begin position="149"/>
        <end position="238"/>
    </location>
</feature>
<dbReference type="Proteomes" id="UP000007110">
    <property type="component" value="Unassembled WGS sequence"/>
</dbReference>
<evidence type="ECO:0000313" key="11">
    <source>
        <dbReference type="Proteomes" id="UP000007110"/>
    </source>
</evidence>
<organism evidence="10 11">
    <name type="scientific">Strongylocentrotus purpuratus</name>
    <name type="common">Purple sea urchin</name>
    <dbReference type="NCBI Taxonomy" id="7668"/>
    <lineage>
        <taxon>Eukaryota</taxon>
        <taxon>Metazoa</taxon>
        <taxon>Echinodermata</taxon>
        <taxon>Eleutherozoa</taxon>
        <taxon>Echinozoa</taxon>
        <taxon>Echinoidea</taxon>
        <taxon>Euechinoidea</taxon>
        <taxon>Echinacea</taxon>
        <taxon>Camarodonta</taxon>
        <taxon>Echinidea</taxon>
        <taxon>Strongylocentrotidae</taxon>
        <taxon>Strongylocentrotus</taxon>
    </lineage>
</organism>
<keyword evidence="2 7" id="KW-0472">Membrane</keyword>
<keyword evidence="11" id="KW-1185">Reference proteome</keyword>
<dbReference type="Gene3D" id="2.60.40.10">
    <property type="entry name" value="Immunoglobulins"/>
    <property type="match status" value="2"/>
</dbReference>
<keyword evidence="8" id="KW-0732">Signal</keyword>
<dbReference type="GO" id="GO:0016020">
    <property type="term" value="C:membrane"/>
    <property type="evidence" value="ECO:0007669"/>
    <property type="project" value="UniProtKB-SubCell"/>
</dbReference>
<dbReference type="EnsemblMetazoa" id="XM_030994541">
    <property type="protein sequence ID" value="XP_030850401"/>
    <property type="gene ID" value="LOC100892373"/>
</dbReference>
<evidence type="ECO:0000313" key="10">
    <source>
        <dbReference type="EnsemblMetazoa" id="XP_030850400"/>
    </source>
</evidence>
<accession>A0A7M7PEV1</accession>
<dbReference type="InterPro" id="IPR036179">
    <property type="entry name" value="Ig-like_dom_sf"/>
</dbReference>
<feature type="signal peptide" evidence="8">
    <location>
        <begin position="1"/>
        <end position="26"/>
    </location>
</feature>
<dbReference type="SMART" id="SM00409">
    <property type="entry name" value="IG"/>
    <property type="match status" value="3"/>
</dbReference>
<feature type="compositionally biased region" description="Polar residues" evidence="6">
    <location>
        <begin position="480"/>
        <end position="491"/>
    </location>
</feature>
<dbReference type="InParanoid" id="A0A7M7PEV1"/>
<dbReference type="InterPro" id="IPR007110">
    <property type="entry name" value="Ig-like_dom"/>
</dbReference>
<dbReference type="Pfam" id="PF13927">
    <property type="entry name" value="Ig_3"/>
    <property type="match status" value="1"/>
</dbReference>
<dbReference type="OrthoDB" id="6413693at2759"/>
<comment type="subcellular location">
    <subcellularLocation>
        <location evidence="1">Membrane</location>
        <topology evidence="1">Single-pass type I membrane protein</topology>
    </subcellularLocation>
</comment>
<keyword evidence="7" id="KW-1133">Transmembrane helix</keyword>
<feature type="region of interest" description="Disordered" evidence="6">
    <location>
        <begin position="471"/>
        <end position="571"/>
    </location>
</feature>
<dbReference type="RefSeq" id="XP_030850401.1">
    <property type="nucleotide sequence ID" value="XM_030994541.1"/>
</dbReference>
<keyword evidence="7" id="KW-0812">Transmembrane</keyword>
<keyword evidence="4" id="KW-0325">Glycoprotein</keyword>
<dbReference type="KEGG" id="spu:100892373"/>
<dbReference type="PANTHER" id="PTHR11640:SF31">
    <property type="entry name" value="IRREGULAR CHIASM C-ROUGHEST PROTEIN-RELATED"/>
    <property type="match status" value="1"/>
</dbReference>